<evidence type="ECO:0000256" key="5">
    <source>
        <dbReference type="ARBA" id="ARBA00022857"/>
    </source>
</evidence>
<sequence length="1051" mass="116219">MPYSLRGRNVLVTAGSRGLGALVCEKFAENGCNIAINYHSNIDSAKALASRLHEEFSVKVHIIKGDATVAEDNERLVKETISELGGLDIVIANAGWTRFAKPGDIYDLSIDEWNKCWQANVMSHLQLMQAAKPVFDQNPDGGVYLISSSIAGTITGGSSMGYSVTKAAALHLMKHFAFSLGPKIRVNAVLPGLLLTEWGQQYGETMIKNLKERAALKQETSLDDCANVYVNLAQNTSMTGQEVIVGNLDSLKPASVHRISLCCDMTSIRIADPVHQEDEARAGISTTGPSIYRMHSVSKQDIIGSTEDDICNIRSRPVERFGTRASGFEQADDDPGLRNPDDFKGRQVFTGKMLFWLAYQSTGVIYGDIGTSPLYVYSSTFSEPPSRQDIIGVLSIVIWSLIMMVTVKYILVILHADNDGEGGTFSTYSLLSRYMNITNRDPREASLVQMKRHLTGDLEHAGQKMRRCLESSKFARGLLKVMGVLAVTMVLADGLLTPAQSILGAVQGIEVVQPNISRGTIIGVTDAIIVVLFAIQALGITKLTMAFSPIIIIWLGFNAVFGIYNLANYDASVFQAFNPGQAFEFLIRHGQDGWRTLGGTLLAFTGVEALFADLGAFRQAAYISVNPEAYSNPFFNAAPPGTVYPALVIAILAAIVASQAIITATFQLLSQVMKLSYMPQITVIHTSPIFHGQLYIPIANWLMMIGTIMVASIFNNTTSLGNAYGVCVMFVTFFDTCMVSLAAIFVWRFSPYLVFLPWLTVACLDGAYLSSVLTKVPQGAWVTLMIAAILALLFLLWRYGKEQQWFAEAEDRFPTSHFISSSITDTGSETTMSLTKRYGEYPLNTARGLGIFFDKAGETTPIVFSQFVLKLTSMPEVIIFFHLRPLEMPSVHPESRYTLSRLAVPNCYRLVVRYGYNDEIITPNLAHVIVEQVRKWLLKDYQVPATEQTTETMTEEEKDNSTTNTDNSLKEKASTPSRDVGRELAKLEAAYSHKVLYIIGKEQMKIKPDTNLPRRILLNLFLWIRDNTRNKIANLRLPTDKVIEVGFLKEI</sequence>
<dbReference type="InterPro" id="IPR002347">
    <property type="entry name" value="SDR_fam"/>
</dbReference>
<dbReference type="InterPro" id="IPR003855">
    <property type="entry name" value="K+_transporter"/>
</dbReference>
<dbReference type="AlphaFoldDB" id="A0A0U1M2A4"/>
<evidence type="ECO:0000313" key="14">
    <source>
        <dbReference type="EMBL" id="CRG89206.1"/>
    </source>
</evidence>
<dbReference type="GO" id="GO:0015079">
    <property type="term" value="F:potassium ion transmembrane transporter activity"/>
    <property type="evidence" value="ECO:0007669"/>
    <property type="project" value="InterPro"/>
</dbReference>
<dbReference type="PROSITE" id="PS00061">
    <property type="entry name" value="ADH_SHORT"/>
    <property type="match status" value="1"/>
</dbReference>
<feature type="domain" description="K+ potassium transporter integral membrane" evidence="12">
    <location>
        <begin position="357"/>
        <end position="617"/>
    </location>
</feature>
<dbReference type="Gene3D" id="3.40.50.720">
    <property type="entry name" value="NAD(P)-binding Rossmann-like Domain"/>
    <property type="match status" value="1"/>
</dbReference>
<feature type="region of interest" description="Disordered" evidence="10">
    <location>
        <begin position="947"/>
        <end position="977"/>
    </location>
</feature>
<dbReference type="InterPro" id="IPR053952">
    <property type="entry name" value="K_trans_C"/>
</dbReference>
<feature type="transmembrane region" description="Helical" evidence="11">
    <location>
        <begin position="516"/>
        <end position="535"/>
    </location>
</feature>
<feature type="transmembrane region" description="Helical" evidence="11">
    <location>
        <begin position="547"/>
        <end position="567"/>
    </location>
</feature>
<feature type="transmembrane region" description="Helical" evidence="11">
    <location>
        <begin position="474"/>
        <end position="496"/>
    </location>
</feature>
<evidence type="ECO:0000256" key="7">
    <source>
        <dbReference type="ARBA" id="ARBA00022989"/>
    </source>
</evidence>
<dbReference type="OMA" id="IFHGQLY"/>
<feature type="compositionally biased region" description="Basic and acidic residues" evidence="10">
    <location>
        <begin position="968"/>
        <end position="977"/>
    </location>
</feature>
<dbReference type="OrthoDB" id="504708at2759"/>
<dbReference type="SUPFAM" id="SSF51735">
    <property type="entry name" value="NAD(P)-binding Rossmann-fold domains"/>
    <property type="match status" value="1"/>
</dbReference>
<dbReference type="GO" id="GO:0016020">
    <property type="term" value="C:membrane"/>
    <property type="evidence" value="ECO:0007669"/>
    <property type="project" value="UniProtKB-SubCell"/>
</dbReference>
<dbReference type="InterPro" id="IPR036291">
    <property type="entry name" value="NAD(P)-bd_dom_sf"/>
</dbReference>
<organism evidence="14 15">
    <name type="scientific">Talaromyces islandicus</name>
    <name type="common">Penicillium islandicum</name>
    <dbReference type="NCBI Taxonomy" id="28573"/>
    <lineage>
        <taxon>Eukaryota</taxon>
        <taxon>Fungi</taxon>
        <taxon>Dikarya</taxon>
        <taxon>Ascomycota</taxon>
        <taxon>Pezizomycotina</taxon>
        <taxon>Eurotiomycetes</taxon>
        <taxon>Eurotiomycetidae</taxon>
        <taxon>Eurotiales</taxon>
        <taxon>Trichocomaceae</taxon>
        <taxon>Talaromyces</taxon>
        <taxon>Talaromyces sect. Islandici</taxon>
    </lineage>
</organism>
<protein>
    <submittedName>
        <fullName evidence="14">Potassium transporter 20</fullName>
    </submittedName>
</protein>
<evidence type="ECO:0000256" key="3">
    <source>
        <dbReference type="ARBA" id="ARBA00022538"/>
    </source>
</evidence>
<keyword evidence="15" id="KW-1185">Reference proteome</keyword>
<keyword evidence="6" id="KW-0630">Potassium</keyword>
<gene>
    <name evidence="14" type="ORF">PISL3812_06242</name>
</gene>
<evidence type="ECO:0000256" key="4">
    <source>
        <dbReference type="ARBA" id="ARBA00022692"/>
    </source>
</evidence>
<evidence type="ECO:0000256" key="6">
    <source>
        <dbReference type="ARBA" id="ARBA00022958"/>
    </source>
</evidence>
<dbReference type="Pfam" id="PF02705">
    <property type="entry name" value="K_trans"/>
    <property type="match status" value="2"/>
</dbReference>
<dbReference type="Pfam" id="PF22776">
    <property type="entry name" value="K_trans_C"/>
    <property type="match status" value="1"/>
</dbReference>
<feature type="transmembrane region" description="Helical" evidence="11">
    <location>
        <begin position="390"/>
        <end position="411"/>
    </location>
</feature>
<feature type="transmembrane region" description="Helical" evidence="11">
    <location>
        <begin position="752"/>
        <end position="773"/>
    </location>
</feature>
<evidence type="ECO:0000259" key="13">
    <source>
        <dbReference type="Pfam" id="PF22776"/>
    </source>
</evidence>
<reference evidence="14 15" key="1">
    <citation type="submission" date="2015-04" db="EMBL/GenBank/DDBJ databases">
        <authorList>
            <person name="Syromyatnikov M.Y."/>
            <person name="Popov V.N."/>
        </authorList>
    </citation>
    <scope>NUCLEOTIDE SEQUENCE [LARGE SCALE GENOMIC DNA]</scope>
    <source>
        <strain evidence="14">WF-38-12</strain>
    </source>
</reference>
<dbReference type="CDD" id="cd05233">
    <property type="entry name" value="SDR_c"/>
    <property type="match status" value="1"/>
</dbReference>
<feature type="transmembrane region" description="Helical" evidence="11">
    <location>
        <begin position="779"/>
        <end position="797"/>
    </location>
</feature>
<dbReference type="Proteomes" id="UP000054383">
    <property type="component" value="Unassembled WGS sequence"/>
</dbReference>
<evidence type="ECO:0000256" key="9">
    <source>
        <dbReference type="ARBA" id="ARBA00023136"/>
    </source>
</evidence>
<evidence type="ECO:0000256" key="11">
    <source>
        <dbReference type="SAM" id="Phobius"/>
    </source>
</evidence>
<accession>A0A0U1M2A4</accession>
<evidence type="ECO:0000256" key="1">
    <source>
        <dbReference type="ARBA" id="ARBA00004141"/>
    </source>
</evidence>
<evidence type="ECO:0000256" key="2">
    <source>
        <dbReference type="ARBA" id="ARBA00022448"/>
    </source>
</evidence>
<dbReference type="EMBL" id="CVMT01000006">
    <property type="protein sequence ID" value="CRG89206.1"/>
    <property type="molecule type" value="Genomic_DNA"/>
</dbReference>
<keyword evidence="8" id="KW-0406">Ion transport</keyword>
<feature type="transmembrane region" description="Helical" evidence="11">
    <location>
        <begin position="720"/>
        <end position="745"/>
    </location>
</feature>
<keyword evidence="2" id="KW-0813">Transport</keyword>
<evidence type="ECO:0000313" key="15">
    <source>
        <dbReference type="Proteomes" id="UP000054383"/>
    </source>
</evidence>
<comment type="subcellular location">
    <subcellularLocation>
        <location evidence="1">Membrane</location>
        <topology evidence="1">Multi-pass membrane protein</topology>
    </subcellularLocation>
</comment>
<dbReference type="PANTHER" id="PTHR30540">
    <property type="entry name" value="OSMOTIC STRESS POTASSIUM TRANSPORTER"/>
    <property type="match status" value="1"/>
</dbReference>
<dbReference type="STRING" id="28573.A0A0U1M2A4"/>
<evidence type="ECO:0000259" key="12">
    <source>
        <dbReference type="Pfam" id="PF02705"/>
    </source>
</evidence>
<keyword evidence="5" id="KW-0521">NADP</keyword>
<proteinExistence type="predicted"/>
<feature type="transmembrane region" description="Helical" evidence="11">
    <location>
        <begin position="643"/>
        <end position="669"/>
    </location>
</feature>
<dbReference type="InterPro" id="IPR053951">
    <property type="entry name" value="K_trans_N"/>
</dbReference>
<feature type="domain" description="K+ potassium transporter integral membrane" evidence="12">
    <location>
        <begin position="618"/>
        <end position="820"/>
    </location>
</feature>
<feature type="transmembrane region" description="Helical" evidence="11">
    <location>
        <begin position="694"/>
        <end position="714"/>
    </location>
</feature>
<feature type="domain" description="K+ potassium transporter C-terminal" evidence="13">
    <location>
        <begin position="848"/>
        <end position="1051"/>
    </location>
</feature>
<evidence type="ECO:0000256" key="10">
    <source>
        <dbReference type="SAM" id="MobiDB-lite"/>
    </source>
</evidence>
<dbReference type="PANTHER" id="PTHR30540:SF83">
    <property type="entry name" value="K+ POTASSIUM TRANSPORTER"/>
    <property type="match status" value="1"/>
</dbReference>
<dbReference type="Pfam" id="PF13561">
    <property type="entry name" value="adh_short_C2"/>
    <property type="match status" value="1"/>
</dbReference>
<keyword evidence="9 11" id="KW-0472">Membrane</keyword>
<dbReference type="PRINTS" id="PR00081">
    <property type="entry name" value="GDHRDH"/>
</dbReference>
<evidence type="ECO:0000256" key="8">
    <source>
        <dbReference type="ARBA" id="ARBA00023065"/>
    </source>
</evidence>
<name>A0A0U1M2A4_TALIS</name>
<keyword evidence="4 11" id="KW-0812">Transmembrane</keyword>
<keyword evidence="3" id="KW-0633">Potassium transport</keyword>
<keyword evidence="7 11" id="KW-1133">Transmembrane helix</keyword>
<dbReference type="InterPro" id="IPR020904">
    <property type="entry name" value="Sc_DH/Rdtase_CS"/>
</dbReference>
<feature type="transmembrane region" description="Helical" evidence="11">
    <location>
        <begin position="354"/>
        <end position="378"/>
    </location>
</feature>